<reference evidence="1" key="1">
    <citation type="submission" date="2019-01" db="EMBL/GenBank/DDBJ databases">
        <authorList>
            <person name="Lista F."/>
            <person name="Anselmo A."/>
        </authorList>
    </citation>
    <scope>NUCLEOTIDE SEQUENCE</scope>
    <source>
        <strain evidence="1">18S</strain>
    </source>
</reference>
<dbReference type="AlphaFoldDB" id="A0A483GV63"/>
<dbReference type="EMBL" id="SDCE01000006">
    <property type="protein sequence ID" value="TCX13032.1"/>
    <property type="molecule type" value="Genomic_DNA"/>
</dbReference>
<protein>
    <submittedName>
        <fullName evidence="1">Uncharacterized protein</fullName>
    </submittedName>
</protein>
<comment type="caution">
    <text evidence="1">The sequence shown here is derived from an EMBL/GenBank/DDBJ whole genome shotgun (WGS) entry which is preliminary data.</text>
</comment>
<accession>A0A483GV63</accession>
<name>A0A483GV63_KLEPN</name>
<gene>
    <name evidence="1" type="ORF">ETE71_08420</name>
</gene>
<organism evidence="1">
    <name type="scientific">Klebsiella pneumoniae</name>
    <dbReference type="NCBI Taxonomy" id="573"/>
    <lineage>
        <taxon>Bacteria</taxon>
        <taxon>Pseudomonadati</taxon>
        <taxon>Pseudomonadota</taxon>
        <taxon>Gammaproteobacteria</taxon>
        <taxon>Enterobacterales</taxon>
        <taxon>Enterobacteriaceae</taxon>
        <taxon>Klebsiella/Raoultella group</taxon>
        <taxon>Klebsiella</taxon>
        <taxon>Klebsiella pneumoniae complex</taxon>
    </lineage>
</organism>
<evidence type="ECO:0000313" key="1">
    <source>
        <dbReference type="EMBL" id="TCX13032.1"/>
    </source>
</evidence>
<proteinExistence type="predicted"/>
<sequence>MSDHFIDALTAASGVKPYAENVFLLPKHKKENSVAYCPVPLFSVFTVRLIYCRCGRLLLLVMRRFPPHLLVPPHRG</sequence>